<evidence type="ECO:0000313" key="11">
    <source>
        <dbReference type="EMBL" id="MBB5849564.1"/>
    </source>
</evidence>
<dbReference type="Pfam" id="PF07730">
    <property type="entry name" value="HisKA_3"/>
    <property type="match status" value="1"/>
</dbReference>
<keyword evidence="3" id="KW-0597">Phosphoprotein</keyword>
<dbReference type="Gene3D" id="1.20.5.1930">
    <property type="match status" value="1"/>
</dbReference>
<evidence type="ECO:0000256" key="3">
    <source>
        <dbReference type="ARBA" id="ARBA00022553"/>
    </source>
</evidence>
<dbReference type="AlphaFoldDB" id="A0A7W9JL01"/>
<evidence type="ECO:0000256" key="6">
    <source>
        <dbReference type="ARBA" id="ARBA00022777"/>
    </source>
</evidence>
<feature type="transmembrane region" description="Helical" evidence="9">
    <location>
        <begin position="28"/>
        <end position="52"/>
    </location>
</feature>
<evidence type="ECO:0000256" key="2">
    <source>
        <dbReference type="ARBA" id="ARBA00012438"/>
    </source>
</evidence>
<dbReference type="Gene3D" id="3.30.565.10">
    <property type="entry name" value="Histidine kinase-like ATPase, C-terminal domain"/>
    <property type="match status" value="1"/>
</dbReference>
<proteinExistence type="predicted"/>
<dbReference type="EC" id="2.7.13.3" evidence="2"/>
<dbReference type="InterPro" id="IPR011712">
    <property type="entry name" value="Sig_transdc_His_kin_sub3_dim/P"/>
</dbReference>
<dbReference type="GO" id="GO:0000155">
    <property type="term" value="F:phosphorelay sensor kinase activity"/>
    <property type="evidence" value="ECO:0007669"/>
    <property type="project" value="InterPro"/>
</dbReference>
<dbReference type="Proteomes" id="UP000567246">
    <property type="component" value="Unassembled WGS sequence"/>
</dbReference>
<dbReference type="PANTHER" id="PTHR24421">
    <property type="entry name" value="NITRATE/NITRITE SENSOR PROTEIN NARX-RELATED"/>
    <property type="match status" value="1"/>
</dbReference>
<dbReference type="PANTHER" id="PTHR24421:SF10">
    <property type="entry name" value="NITRATE_NITRITE SENSOR PROTEIN NARQ"/>
    <property type="match status" value="1"/>
</dbReference>
<evidence type="ECO:0000256" key="8">
    <source>
        <dbReference type="ARBA" id="ARBA00023012"/>
    </source>
</evidence>
<feature type="transmembrane region" description="Helical" evidence="9">
    <location>
        <begin position="64"/>
        <end position="85"/>
    </location>
</feature>
<keyword evidence="12" id="KW-1185">Reference proteome</keyword>
<dbReference type="GO" id="GO:0046983">
    <property type="term" value="F:protein dimerization activity"/>
    <property type="evidence" value="ECO:0007669"/>
    <property type="project" value="InterPro"/>
</dbReference>
<dbReference type="SUPFAM" id="SSF55874">
    <property type="entry name" value="ATPase domain of HSP90 chaperone/DNA topoisomerase II/histidine kinase"/>
    <property type="match status" value="1"/>
</dbReference>
<evidence type="ECO:0000256" key="5">
    <source>
        <dbReference type="ARBA" id="ARBA00022741"/>
    </source>
</evidence>
<keyword evidence="4" id="KW-0808">Transferase</keyword>
<keyword evidence="7" id="KW-0067">ATP-binding</keyword>
<evidence type="ECO:0000256" key="4">
    <source>
        <dbReference type="ARBA" id="ARBA00022679"/>
    </source>
</evidence>
<sequence>MATASIGRPDSPVWGPFGARRLSLRIRLIVWISLAVVFGIDVVLAFSGTGVTAAEALPQLAGEYLLIGLIAQHAPLGVIAYAIAFTAGARWWDYEALSIVFAGAALMLGLSAQRGLLLLAGGLFAAWFVTAGPVLGSFSTAAAVAIAVSAALGVAAGLGLRWLAGRFDSALRLAEERQTQLEQAQRDERHRLALELHDVVGHGLTVIALQAGMLPTVTSPAQRTEVEQAIADTARQSLTDLRTMLGVLRGSAPGLGPAEDAEPPLPVRELVAEYRDRLTAAGFDVHVRLEAEAEVPDSLRHTLRRIVQEASTNVLRHAEPGGRVDVEIRHDGCETSVLVRSPLPARRRQEPAPHSGYGLAGMDERVRILGGRITHGPVDGLWVLDVTLPSQERAAQA</sequence>
<comment type="caution">
    <text evidence="11">The sequence shown here is derived from an EMBL/GenBank/DDBJ whole genome shotgun (WGS) entry which is preliminary data.</text>
</comment>
<accession>A0A7W9JL01</accession>
<dbReference type="GO" id="GO:0016020">
    <property type="term" value="C:membrane"/>
    <property type="evidence" value="ECO:0007669"/>
    <property type="project" value="InterPro"/>
</dbReference>
<dbReference type="CDD" id="cd16917">
    <property type="entry name" value="HATPase_UhpB-NarQ-NarX-like"/>
    <property type="match status" value="1"/>
</dbReference>
<keyword evidence="6 11" id="KW-0418">Kinase</keyword>
<feature type="transmembrane region" description="Helical" evidence="9">
    <location>
        <begin position="116"/>
        <end position="135"/>
    </location>
</feature>
<evidence type="ECO:0000313" key="12">
    <source>
        <dbReference type="Proteomes" id="UP000567246"/>
    </source>
</evidence>
<keyword evidence="9" id="KW-0812">Transmembrane</keyword>
<gene>
    <name evidence="11" type="ORF">HDA33_002128</name>
</gene>
<keyword evidence="5" id="KW-0547">Nucleotide-binding</keyword>
<evidence type="ECO:0000256" key="9">
    <source>
        <dbReference type="SAM" id="Phobius"/>
    </source>
</evidence>
<feature type="transmembrane region" description="Helical" evidence="9">
    <location>
        <begin position="141"/>
        <end position="163"/>
    </location>
</feature>
<dbReference type="GO" id="GO:0005524">
    <property type="term" value="F:ATP binding"/>
    <property type="evidence" value="ECO:0007669"/>
    <property type="project" value="UniProtKB-KW"/>
</dbReference>
<keyword evidence="8" id="KW-0902">Two-component regulatory system</keyword>
<name>A0A7W9JL01_9MICC</name>
<evidence type="ECO:0000256" key="7">
    <source>
        <dbReference type="ARBA" id="ARBA00022840"/>
    </source>
</evidence>
<dbReference type="RefSeq" id="WP_184173183.1">
    <property type="nucleotide sequence ID" value="NZ_BAABAG010000018.1"/>
</dbReference>
<reference evidence="11 12" key="1">
    <citation type="submission" date="2020-08" db="EMBL/GenBank/DDBJ databases">
        <title>Sequencing the genomes of 1000 actinobacteria strains.</title>
        <authorList>
            <person name="Klenk H.-P."/>
        </authorList>
    </citation>
    <scope>NUCLEOTIDE SEQUENCE [LARGE SCALE GENOMIC DNA]</scope>
    <source>
        <strain evidence="11 12">DSM 17945</strain>
    </source>
</reference>
<feature type="transmembrane region" description="Helical" evidence="9">
    <location>
        <begin position="91"/>
        <end position="109"/>
    </location>
</feature>
<comment type="catalytic activity">
    <reaction evidence="1">
        <text>ATP + protein L-histidine = ADP + protein N-phospho-L-histidine.</text>
        <dbReference type="EC" id="2.7.13.3"/>
    </reaction>
</comment>
<evidence type="ECO:0000256" key="1">
    <source>
        <dbReference type="ARBA" id="ARBA00000085"/>
    </source>
</evidence>
<evidence type="ECO:0000259" key="10">
    <source>
        <dbReference type="Pfam" id="PF07730"/>
    </source>
</evidence>
<keyword evidence="9" id="KW-1133">Transmembrane helix</keyword>
<dbReference type="InterPro" id="IPR050482">
    <property type="entry name" value="Sensor_HK_TwoCompSys"/>
</dbReference>
<dbReference type="InterPro" id="IPR036890">
    <property type="entry name" value="HATPase_C_sf"/>
</dbReference>
<protein>
    <recommendedName>
        <fullName evidence="2">histidine kinase</fullName>
        <ecNumber evidence="2">2.7.13.3</ecNumber>
    </recommendedName>
</protein>
<feature type="domain" description="Signal transduction histidine kinase subgroup 3 dimerisation and phosphoacceptor" evidence="10">
    <location>
        <begin position="188"/>
        <end position="250"/>
    </location>
</feature>
<organism evidence="11 12">
    <name type="scientific">Micrococcus endophyticus</name>
    <dbReference type="NCBI Taxonomy" id="455343"/>
    <lineage>
        <taxon>Bacteria</taxon>
        <taxon>Bacillati</taxon>
        <taxon>Actinomycetota</taxon>
        <taxon>Actinomycetes</taxon>
        <taxon>Micrococcales</taxon>
        <taxon>Micrococcaceae</taxon>
        <taxon>Micrococcus</taxon>
    </lineage>
</organism>
<keyword evidence="9" id="KW-0472">Membrane</keyword>
<dbReference type="EMBL" id="JACHMW010000001">
    <property type="protein sequence ID" value="MBB5849564.1"/>
    <property type="molecule type" value="Genomic_DNA"/>
</dbReference>